<dbReference type="SMART" id="SM00382">
    <property type="entry name" value="AAA"/>
    <property type="match status" value="1"/>
</dbReference>
<evidence type="ECO:0000256" key="1">
    <source>
        <dbReference type="ARBA" id="ARBA00004417"/>
    </source>
</evidence>
<dbReference type="CDD" id="cd03301">
    <property type="entry name" value="ABC_MalK_N"/>
    <property type="match status" value="1"/>
</dbReference>
<dbReference type="Gene3D" id="3.40.50.300">
    <property type="entry name" value="P-loop containing nucleotide triphosphate hydrolases"/>
    <property type="match status" value="1"/>
</dbReference>
<dbReference type="PANTHER" id="PTHR43875:SF3">
    <property type="entry name" value="MALTOSE_MALTODEXTRIN IMPORT ATP-BINDING PROTEIN MALK"/>
    <property type="match status" value="1"/>
</dbReference>
<dbReference type="PATRIC" id="fig|1486262.3.peg.1408"/>
<evidence type="ECO:0000256" key="4">
    <source>
        <dbReference type="ARBA" id="ARBA00022741"/>
    </source>
</evidence>
<dbReference type="InterPro" id="IPR047641">
    <property type="entry name" value="ABC_transpr_MalK/UgpC-like"/>
</dbReference>
<protein>
    <submittedName>
        <fullName evidence="7">ABC transporter ATP-binding protein</fullName>
    </submittedName>
</protein>
<organism evidence="7 8">
    <name type="scientific">Martelella endophytica</name>
    <dbReference type="NCBI Taxonomy" id="1486262"/>
    <lineage>
        <taxon>Bacteria</taxon>
        <taxon>Pseudomonadati</taxon>
        <taxon>Pseudomonadota</taxon>
        <taxon>Alphaproteobacteria</taxon>
        <taxon>Hyphomicrobiales</taxon>
        <taxon>Aurantimonadaceae</taxon>
        <taxon>Martelella</taxon>
    </lineage>
</organism>
<dbReference type="RefSeq" id="WP_045680128.1">
    <property type="nucleotide sequence ID" value="NZ_CP010803.1"/>
</dbReference>
<dbReference type="Gene3D" id="2.40.50.100">
    <property type="match status" value="1"/>
</dbReference>
<dbReference type="PROSITE" id="PS00211">
    <property type="entry name" value="ABC_TRANSPORTER_1"/>
    <property type="match status" value="1"/>
</dbReference>
<dbReference type="InterPro" id="IPR015855">
    <property type="entry name" value="ABC_transpr_MalK-like"/>
</dbReference>
<dbReference type="KEGG" id="mey:TM49_06835"/>
<dbReference type="InterPro" id="IPR027417">
    <property type="entry name" value="P-loop_NTPase"/>
</dbReference>
<dbReference type="GO" id="GO:0015423">
    <property type="term" value="F:ABC-type maltose transporter activity"/>
    <property type="evidence" value="ECO:0007669"/>
    <property type="project" value="TreeGrafter"/>
</dbReference>
<dbReference type="InterPro" id="IPR003439">
    <property type="entry name" value="ABC_transporter-like_ATP-bd"/>
</dbReference>
<dbReference type="GO" id="GO:0016887">
    <property type="term" value="F:ATP hydrolysis activity"/>
    <property type="evidence" value="ECO:0007669"/>
    <property type="project" value="InterPro"/>
</dbReference>
<dbReference type="InterPro" id="IPR008995">
    <property type="entry name" value="Mo/tungstate-bd_C_term_dom"/>
</dbReference>
<keyword evidence="3" id="KW-0813">Transport</keyword>
<reference evidence="7 8" key="1">
    <citation type="journal article" date="2015" name="Genome Announc.">
        <title>Complete genome sequence of Martelella endophytica YC6887, which has antifungal activity associated with a halophyte.</title>
        <authorList>
            <person name="Khan A."/>
            <person name="Khan H."/>
            <person name="Chung E.J."/>
            <person name="Hossain M.T."/>
            <person name="Chung Y.R."/>
        </authorList>
    </citation>
    <scope>NUCLEOTIDE SEQUENCE [LARGE SCALE GENOMIC DNA]</scope>
    <source>
        <strain evidence="7">YC6887</strain>
    </source>
</reference>
<dbReference type="GO" id="GO:0005524">
    <property type="term" value="F:ATP binding"/>
    <property type="evidence" value="ECO:0007669"/>
    <property type="project" value="UniProtKB-KW"/>
</dbReference>
<comment type="subcellular location">
    <subcellularLocation>
        <location evidence="1">Cell inner membrane</location>
        <topology evidence="1">Peripheral membrane protein</topology>
    </subcellularLocation>
</comment>
<dbReference type="GO" id="GO:0055052">
    <property type="term" value="C:ATP-binding cassette (ABC) transporter complex, substrate-binding subunit-containing"/>
    <property type="evidence" value="ECO:0007669"/>
    <property type="project" value="TreeGrafter"/>
</dbReference>
<evidence type="ECO:0000256" key="5">
    <source>
        <dbReference type="ARBA" id="ARBA00022840"/>
    </source>
</evidence>
<dbReference type="EMBL" id="CP010803">
    <property type="protein sequence ID" value="AJY45474.1"/>
    <property type="molecule type" value="Genomic_DNA"/>
</dbReference>
<dbReference type="OrthoDB" id="8280155at2"/>
<keyword evidence="8" id="KW-1185">Reference proteome</keyword>
<evidence type="ECO:0000259" key="6">
    <source>
        <dbReference type="PROSITE" id="PS50893"/>
    </source>
</evidence>
<dbReference type="SUPFAM" id="SSF50331">
    <property type="entry name" value="MOP-like"/>
    <property type="match status" value="1"/>
</dbReference>
<gene>
    <name evidence="7" type="ORF">TM49_06835</name>
</gene>
<name>A0A0D5LMQ2_MAREN</name>
<dbReference type="InterPro" id="IPR003593">
    <property type="entry name" value="AAA+_ATPase"/>
</dbReference>
<dbReference type="GO" id="GO:1990060">
    <property type="term" value="C:maltose transport complex"/>
    <property type="evidence" value="ECO:0007669"/>
    <property type="project" value="TreeGrafter"/>
</dbReference>
<dbReference type="PROSITE" id="PS50893">
    <property type="entry name" value="ABC_TRANSPORTER_2"/>
    <property type="match status" value="1"/>
</dbReference>
<evidence type="ECO:0000313" key="7">
    <source>
        <dbReference type="EMBL" id="AJY45474.1"/>
    </source>
</evidence>
<dbReference type="STRING" id="1486262.TM49_06835"/>
<dbReference type="SUPFAM" id="SSF52540">
    <property type="entry name" value="P-loop containing nucleoside triphosphate hydrolases"/>
    <property type="match status" value="1"/>
</dbReference>
<evidence type="ECO:0000313" key="8">
    <source>
        <dbReference type="Proteomes" id="UP000032611"/>
    </source>
</evidence>
<dbReference type="Pfam" id="PF00005">
    <property type="entry name" value="ABC_tran"/>
    <property type="match status" value="1"/>
</dbReference>
<dbReference type="InterPro" id="IPR013611">
    <property type="entry name" value="Transp-assoc_OB_typ2"/>
</dbReference>
<sequence>MASVSLNGVSKSYGHHNVITDVDLDIRDGEFIVFVGPSGCGKSTLLRIIAGLVSPSKGDVGIDGETVTDVPASKRGIAFVFQSYALYPHMNVSRNIGFSLETARIGRDAIRAKVDGVAKMLKVDHLLDRFPRQLSGGQRQRVAIGRALVREPEVFMFDEPLSNLDSDLRMEMRIEIARLHETLSNTMIYVTHDQSEAMTLADRIVVLNQGRVEQIGAPLELYQNPKNRFVAGFIGSPRMNFAAMTRHEAGIAGPGGFRLAPHFRDVLPKPASIGIRPEALSVVPAESGRMTGLLERIEDLGHEHFAYVRIDDEITFVVRIAGRPPYESRHGTVGLDFADEDVFVFDGEERRLVFTTEALA</sequence>
<comment type="similarity">
    <text evidence="2">Belongs to the ABC transporter superfamily.</text>
</comment>
<dbReference type="Proteomes" id="UP000032611">
    <property type="component" value="Chromosome"/>
</dbReference>
<dbReference type="InterPro" id="IPR017871">
    <property type="entry name" value="ABC_transporter-like_CS"/>
</dbReference>
<dbReference type="HOGENOM" id="CLU_000604_1_1_5"/>
<dbReference type="AlphaFoldDB" id="A0A0D5LMQ2"/>
<dbReference type="FunFam" id="3.40.50.300:FF:000042">
    <property type="entry name" value="Maltose/maltodextrin ABC transporter, ATP-binding protein"/>
    <property type="match status" value="1"/>
</dbReference>
<dbReference type="Pfam" id="PF08402">
    <property type="entry name" value="TOBE_2"/>
    <property type="match status" value="1"/>
</dbReference>
<evidence type="ECO:0000256" key="3">
    <source>
        <dbReference type="ARBA" id="ARBA00022448"/>
    </source>
</evidence>
<accession>A0A0D5LMQ2</accession>
<evidence type="ECO:0000256" key="2">
    <source>
        <dbReference type="ARBA" id="ARBA00005417"/>
    </source>
</evidence>
<keyword evidence="5 7" id="KW-0067">ATP-binding</keyword>
<dbReference type="PANTHER" id="PTHR43875">
    <property type="entry name" value="MALTODEXTRIN IMPORT ATP-BINDING PROTEIN MSMX"/>
    <property type="match status" value="1"/>
</dbReference>
<feature type="domain" description="ABC transporter" evidence="6">
    <location>
        <begin position="4"/>
        <end position="234"/>
    </location>
</feature>
<keyword evidence="4" id="KW-0547">Nucleotide-binding</keyword>
<proteinExistence type="inferred from homology"/>